<dbReference type="AlphaFoldDB" id="Q3L9T2"/>
<sequence>MPTPTSSAPGPVMTRLATALFRNAQSAGRNFRDGERHNIRQGEEGTTERILLNLAKTIPELHVGAFSHREESRYGADWEWWISDGSNKWFQLVIQAKKLQTPKAHPAGKYKIKHKIRSSGMQQIDLLDLYARKSGAQSLYALYNPAARGVRYSDHRCCLGPSGDRITAVSADVFLKRFPRTKGLIDDVPLAAIREYALPWSCLANDRVATHDVPPPPGPSPLTFMQFAQWTVMQDANRDSLGTFDSTSAAYSLLVNSVTMKALAQSQDWFTRNYRHYLDDWMGVERPGQPEEWKDAQKIAISRHESSDELFAQQRIRIFDRAELPAYVSAVLSNEPIPEDVRHPFSEIDAAPKQILTLIAPPRVQPVEPPGEPQNLTNTTCYPFRVTSHQSPFQYRYLGR</sequence>
<dbReference type="EMBL" id="AP008931">
    <property type="protein sequence ID" value="BAE46031.1"/>
    <property type="molecule type" value="Genomic_DNA"/>
</dbReference>
<reference evidence="2" key="1">
    <citation type="submission" date="2005-03" db="EMBL/GenBank/DDBJ databases">
        <title>Comparison of the complete genome sequences of Rhodococcus erythropolis PR4 and Rhodococcus opacus B4.</title>
        <authorList>
            <person name="Takarada H."/>
            <person name="Sekine M."/>
            <person name="Hosoyama A."/>
            <person name="Yamada R."/>
            <person name="Fujisawa T."/>
            <person name="Omata S."/>
            <person name="Shimizu A."/>
            <person name="Tsukatani N."/>
            <person name="Tanikawa S."/>
            <person name="Fujita N."/>
            <person name="Harayama S."/>
        </authorList>
    </citation>
    <scope>NUCLEOTIDE SEQUENCE [LARGE SCALE GENOMIC DNA]</scope>
    <source>
        <strain evidence="2">PR4 / NBRC 100887</strain>
        <plasmid evidence="2">pREL1</plasmid>
    </source>
</reference>
<geneLocation type="plasmid" evidence="1 2">
    <name>pREL1</name>
</geneLocation>
<organism evidence="1 2">
    <name type="scientific">Rhodococcus erythropolis (strain PR4 / NBRC 100887)</name>
    <dbReference type="NCBI Taxonomy" id="234621"/>
    <lineage>
        <taxon>Bacteria</taxon>
        <taxon>Bacillati</taxon>
        <taxon>Actinomycetota</taxon>
        <taxon>Actinomycetes</taxon>
        <taxon>Mycobacteriales</taxon>
        <taxon>Nocardiaceae</taxon>
        <taxon>Rhodococcus</taxon>
        <taxon>Rhodococcus erythropolis group</taxon>
    </lineage>
</organism>
<proteinExistence type="predicted"/>
<dbReference type="KEGG" id="rer:RER_pREL1-00880"/>
<dbReference type="Proteomes" id="UP000002204">
    <property type="component" value="Plasmid pREL1"/>
</dbReference>
<dbReference type="Pfam" id="PF20320">
    <property type="entry name" value="DUF6615"/>
    <property type="match status" value="1"/>
</dbReference>
<reference evidence="1 2" key="2">
    <citation type="journal article" date="2006" name="Environ. Microbiol.">
        <title>Sequence analysis of three plasmids harboured in Rhodococcus erythropolis strain PR4.</title>
        <authorList>
            <person name="Sekine M."/>
            <person name="Tanikawa S."/>
            <person name="Omata S."/>
            <person name="Saito M."/>
            <person name="Fujisawa T."/>
            <person name="Tsukatani N."/>
            <person name="Tajima T."/>
            <person name="Sekigawa T."/>
            <person name="Kosugi H."/>
            <person name="Matsuo Y."/>
            <person name="Nishiko R."/>
            <person name="Imamura K."/>
            <person name="Ito M."/>
            <person name="Narita H."/>
            <person name="Tago S."/>
            <person name="Fujita N."/>
            <person name="Harayama S."/>
        </authorList>
    </citation>
    <scope>NUCLEOTIDE SEQUENCE [LARGE SCALE GENOMIC DNA]</scope>
    <source>
        <strain evidence="2">PR4 / NBRC 100887</strain>
        <plasmid evidence="1 2">pREL1</plasmid>
    </source>
</reference>
<protein>
    <submittedName>
        <fullName evidence="1">Uncharacterized protein</fullName>
    </submittedName>
</protein>
<name>Q3L9T2_RHOE4</name>
<keyword evidence="1" id="KW-0614">Plasmid</keyword>
<gene>
    <name evidence="1" type="ordered locus">RER_pREL1-00880</name>
</gene>
<accession>Q3L9T2</accession>
<dbReference type="InterPro" id="IPR046723">
    <property type="entry name" value="DUF6615"/>
</dbReference>
<evidence type="ECO:0000313" key="2">
    <source>
        <dbReference type="Proteomes" id="UP000002204"/>
    </source>
</evidence>
<dbReference type="HOGENOM" id="CLU_688627_0_0_11"/>
<evidence type="ECO:0000313" key="1">
    <source>
        <dbReference type="EMBL" id="BAE46031.1"/>
    </source>
</evidence>